<evidence type="ECO:0000256" key="5">
    <source>
        <dbReference type="ARBA" id="ARBA00022833"/>
    </source>
</evidence>
<dbReference type="GO" id="GO:0000981">
    <property type="term" value="F:DNA-binding transcription factor activity, RNA polymerase II-specific"/>
    <property type="evidence" value="ECO:0007669"/>
    <property type="project" value="InterPro"/>
</dbReference>
<keyword evidence="5" id="KW-0862">Zinc</keyword>
<evidence type="ECO:0000256" key="3">
    <source>
        <dbReference type="ARBA" id="ARBA00022737"/>
    </source>
</evidence>
<evidence type="ECO:0000259" key="9">
    <source>
        <dbReference type="PROSITE" id="PS50157"/>
    </source>
</evidence>
<dbReference type="InterPro" id="IPR007219">
    <property type="entry name" value="XnlR_reg_dom"/>
</dbReference>
<gene>
    <name evidence="10" type="ORF">PHISCL_03600</name>
</gene>
<dbReference type="SUPFAM" id="SSF57667">
    <property type="entry name" value="beta-beta-alpha zinc fingers"/>
    <property type="match status" value="1"/>
</dbReference>
<keyword evidence="6" id="KW-0539">Nucleus</keyword>
<dbReference type="Proteomes" id="UP000266188">
    <property type="component" value="Unassembled WGS sequence"/>
</dbReference>
<evidence type="ECO:0000313" key="11">
    <source>
        <dbReference type="Proteomes" id="UP000266188"/>
    </source>
</evidence>
<evidence type="ECO:0000256" key="2">
    <source>
        <dbReference type="ARBA" id="ARBA00022723"/>
    </source>
</evidence>
<evidence type="ECO:0000256" key="7">
    <source>
        <dbReference type="PROSITE-ProRule" id="PRU00042"/>
    </source>
</evidence>
<feature type="compositionally biased region" description="Polar residues" evidence="8">
    <location>
        <begin position="94"/>
        <end position="111"/>
    </location>
</feature>
<keyword evidence="4 7" id="KW-0863">Zinc-finger</keyword>
<dbReference type="GO" id="GO:0006351">
    <property type="term" value="P:DNA-templated transcription"/>
    <property type="evidence" value="ECO:0007669"/>
    <property type="project" value="InterPro"/>
</dbReference>
<keyword evidence="2" id="KW-0479">Metal-binding</keyword>
<dbReference type="InterPro" id="IPR036236">
    <property type="entry name" value="Znf_C2H2_sf"/>
</dbReference>
<reference evidence="11" key="1">
    <citation type="submission" date="2017-02" db="EMBL/GenBank/DDBJ databases">
        <authorList>
            <person name="Tafer H."/>
            <person name="Lopandic K."/>
        </authorList>
    </citation>
    <scope>NUCLEOTIDE SEQUENCE [LARGE SCALE GENOMIC DNA]</scope>
    <source>
        <strain evidence="11">CBS 366.77</strain>
    </source>
</reference>
<dbReference type="InterPro" id="IPR013087">
    <property type="entry name" value="Znf_C2H2_type"/>
</dbReference>
<dbReference type="FunFam" id="3.30.160.60:FF:002343">
    <property type="entry name" value="Zinc finger protein 33A"/>
    <property type="match status" value="1"/>
</dbReference>
<dbReference type="Pfam" id="PF04082">
    <property type="entry name" value="Fungal_trans"/>
    <property type="match status" value="1"/>
</dbReference>
<evidence type="ECO:0000256" key="1">
    <source>
        <dbReference type="ARBA" id="ARBA00004123"/>
    </source>
</evidence>
<feature type="region of interest" description="Disordered" evidence="8">
    <location>
        <begin position="71"/>
        <end position="114"/>
    </location>
</feature>
<dbReference type="GO" id="GO:0005634">
    <property type="term" value="C:nucleus"/>
    <property type="evidence" value="ECO:0007669"/>
    <property type="project" value="UniProtKB-SubCell"/>
</dbReference>
<name>A0A3A2ZXL8_9EURO</name>
<evidence type="ECO:0000256" key="4">
    <source>
        <dbReference type="ARBA" id="ARBA00022771"/>
    </source>
</evidence>
<keyword evidence="11" id="KW-1185">Reference proteome</keyword>
<dbReference type="GO" id="GO:0008270">
    <property type="term" value="F:zinc ion binding"/>
    <property type="evidence" value="ECO:0007669"/>
    <property type="project" value="UniProtKB-KW"/>
</dbReference>
<proteinExistence type="predicted"/>
<dbReference type="GO" id="GO:0000785">
    <property type="term" value="C:chromatin"/>
    <property type="evidence" value="ECO:0007669"/>
    <property type="project" value="TreeGrafter"/>
</dbReference>
<feature type="region of interest" description="Disordered" evidence="8">
    <location>
        <begin position="1"/>
        <end position="21"/>
    </location>
</feature>
<dbReference type="Pfam" id="PF00096">
    <property type="entry name" value="zf-C2H2"/>
    <property type="match status" value="1"/>
</dbReference>
<evidence type="ECO:0000313" key="10">
    <source>
        <dbReference type="EMBL" id="RJE24064.1"/>
    </source>
</evidence>
<dbReference type="PANTHER" id="PTHR40626:SF10">
    <property type="entry name" value="C2H2-TYPE DOMAIN-CONTAINING PROTEIN"/>
    <property type="match status" value="1"/>
</dbReference>
<dbReference type="Gene3D" id="3.30.160.60">
    <property type="entry name" value="Classic Zinc Finger"/>
    <property type="match status" value="2"/>
</dbReference>
<evidence type="ECO:0000256" key="6">
    <source>
        <dbReference type="ARBA" id="ARBA00023242"/>
    </source>
</evidence>
<feature type="region of interest" description="Disordered" evidence="8">
    <location>
        <begin position="224"/>
        <end position="256"/>
    </location>
</feature>
<accession>A0A3A2ZXL8</accession>
<dbReference type="CDD" id="cd12148">
    <property type="entry name" value="fungal_TF_MHR"/>
    <property type="match status" value="1"/>
</dbReference>
<dbReference type="PROSITE" id="PS50157">
    <property type="entry name" value="ZINC_FINGER_C2H2_2"/>
    <property type="match status" value="1"/>
</dbReference>
<comment type="subcellular location">
    <subcellularLocation>
        <location evidence="1">Nucleus</location>
    </subcellularLocation>
</comment>
<feature type="compositionally biased region" description="Polar residues" evidence="8">
    <location>
        <begin position="396"/>
        <end position="410"/>
    </location>
</feature>
<dbReference type="InterPro" id="IPR051059">
    <property type="entry name" value="VerF-like"/>
</dbReference>
<dbReference type="OrthoDB" id="654211at2759"/>
<keyword evidence="3" id="KW-0677">Repeat</keyword>
<organism evidence="10 11">
    <name type="scientific">Aspergillus sclerotialis</name>
    <dbReference type="NCBI Taxonomy" id="2070753"/>
    <lineage>
        <taxon>Eukaryota</taxon>
        <taxon>Fungi</taxon>
        <taxon>Dikarya</taxon>
        <taxon>Ascomycota</taxon>
        <taxon>Pezizomycotina</taxon>
        <taxon>Eurotiomycetes</taxon>
        <taxon>Eurotiomycetidae</taxon>
        <taxon>Eurotiales</taxon>
        <taxon>Aspergillaceae</taxon>
        <taxon>Aspergillus</taxon>
        <taxon>Aspergillus subgen. Polypaecilum</taxon>
    </lineage>
</organism>
<evidence type="ECO:0000256" key="8">
    <source>
        <dbReference type="SAM" id="MobiDB-lite"/>
    </source>
</evidence>
<comment type="caution">
    <text evidence="10">The sequence shown here is derived from an EMBL/GenBank/DDBJ whole genome shotgun (WGS) entry which is preliminary data.</text>
</comment>
<dbReference type="EMBL" id="MVGC01000095">
    <property type="protein sequence ID" value="RJE24064.1"/>
    <property type="molecule type" value="Genomic_DNA"/>
</dbReference>
<feature type="compositionally biased region" description="Polar residues" evidence="8">
    <location>
        <begin position="1"/>
        <end position="15"/>
    </location>
</feature>
<protein>
    <recommendedName>
        <fullName evidence="9">C2H2-type domain-containing protein</fullName>
    </recommendedName>
</protein>
<dbReference type="STRING" id="2070753.A0A3A2ZXL8"/>
<feature type="domain" description="C2H2-type" evidence="9">
    <location>
        <begin position="23"/>
        <end position="50"/>
    </location>
</feature>
<dbReference type="PANTHER" id="PTHR40626">
    <property type="entry name" value="MIP31509P"/>
    <property type="match status" value="1"/>
</dbReference>
<feature type="region of interest" description="Disordered" evidence="8">
    <location>
        <begin position="389"/>
        <end position="414"/>
    </location>
</feature>
<dbReference type="SMART" id="SM00355">
    <property type="entry name" value="ZnF_C2H2"/>
    <property type="match status" value="2"/>
</dbReference>
<sequence>MQTQVPQINAGTRRSSAGGARPRVCLHCGRSFRRTEHLERHVRTHTKEKPFVCFCGAAFTRRDLLKRHNRITHQEGLVSPNSQTDQDTRERQSDLQTNGNPAAQYSYNVSSEPRGDVLPTPAVGEWTGSRHGSYIGQPPGVLGTGDDGSLSANVAVSDPDILEAAQLLLPSSYRDTSQSLPYIPAELTPFQDFTHFLGSIGLPAEWDLIQGGPSVYNQTHQAVPESGKTIRDQPNMSSRGQTERTRADSPFRSWLPSVPPGDQSLGTVYDYEPPQLAMNFAPSKVSEEQRLRVAASLEPFRHVIPGFVLPSRHTFTRYLTSYFDGFHPHLPFIHTPTFRINERTPELILALLTVGAQYRFEYRNAEMLFHAAKAIVLERMSKPMHTYPAPTGPVIPNTSQQFQQPKTSPTLSPPEPVVEASTWCQMENIRCLLVLMGYATWEVRTDLLQEAFGLQSLLVRCLREAGLTETSLVAQKHRPLHWHEWAEEESIRRTKFIAFCFVHMHSVAYNVYPVLRSSEIHLRLPCSTAEWRATTVSEWEAAQKEVGSQQLFFQEALSLLLQQPRTSIPLNPIPAPLGNYILLHGLLQRIHLVSELSLPNRDQFNSLPTEELNKLERALRSWTSVWQQAPESSLDPHNENGPIPFTSSSLLGLAYVRLSLNLGPYRRLDTRDPYCIAATLYRSPRPQRSYRLTPALIYSAHALSIPVRLGIDHVARSQAFFWSVRHSLASLECAVLLSKWLLSLGTPVNDQNLSENESRILSWTRCIVQEAYDSMDLRNGETLPNLEPNTLGFAVIKLWSRLFCRNTQWPFINVLGQSLEKYLAMIQAE</sequence>
<dbReference type="GO" id="GO:0000978">
    <property type="term" value="F:RNA polymerase II cis-regulatory region sequence-specific DNA binding"/>
    <property type="evidence" value="ECO:0007669"/>
    <property type="project" value="InterPro"/>
</dbReference>
<dbReference type="AlphaFoldDB" id="A0A3A2ZXL8"/>
<dbReference type="PROSITE" id="PS00028">
    <property type="entry name" value="ZINC_FINGER_C2H2_1"/>
    <property type="match status" value="1"/>
</dbReference>